<evidence type="ECO:0000256" key="1">
    <source>
        <dbReference type="SAM" id="Phobius"/>
    </source>
</evidence>
<evidence type="ECO:0000313" key="2">
    <source>
        <dbReference type="EMBL" id="OAX30937.1"/>
    </source>
</evidence>
<evidence type="ECO:0008006" key="4">
    <source>
        <dbReference type="Google" id="ProtNLM"/>
    </source>
</evidence>
<dbReference type="OrthoDB" id="1470350at2759"/>
<dbReference type="InParanoid" id="A0A1B7MEA4"/>
<feature type="non-terminal residue" evidence="2">
    <location>
        <position position="138"/>
    </location>
</feature>
<evidence type="ECO:0000313" key="3">
    <source>
        <dbReference type="Proteomes" id="UP000092154"/>
    </source>
</evidence>
<feature type="transmembrane region" description="Helical" evidence="1">
    <location>
        <begin position="6"/>
        <end position="28"/>
    </location>
</feature>
<reference evidence="2 3" key="1">
    <citation type="submission" date="2016-06" db="EMBL/GenBank/DDBJ databases">
        <title>Comparative genomics of the ectomycorrhizal sister species Rhizopogon vinicolor and Rhizopogon vesiculosus (Basidiomycota: Boletales) reveals a divergence of the mating type B locus.</title>
        <authorList>
            <consortium name="DOE Joint Genome Institute"/>
            <person name="Mujic A.B."/>
            <person name="Kuo A."/>
            <person name="Tritt A."/>
            <person name="Lipzen A."/>
            <person name="Chen C."/>
            <person name="Johnson J."/>
            <person name="Sharma A."/>
            <person name="Barry K."/>
            <person name="Grigoriev I.V."/>
            <person name="Spatafora J.W."/>
        </authorList>
    </citation>
    <scope>NUCLEOTIDE SEQUENCE [LARGE SCALE GENOMIC DNA]</scope>
    <source>
        <strain evidence="2 3">AM-OR11-026</strain>
    </source>
</reference>
<dbReference type="EMBL" id="KV449751">
    <property type="protein sequence ID" value="OAX30937.1"/>
    <property type="molecule type" value="Genomic_DNA"/>
</dbReference>
<keyword evidence="3" id="KW-1185">Reference proteome</keyword>
<gene>
    <name evidence="2" type="ORF">K503DRAFT_860920</name>
</gene>
<name>A0A1B7MEA4_9AGAM</name>
<sequence length="138" mass="15489">MIVSDLSLKTFAILAGSMAALCAVQFFLDLHRLLRSINHLPGYRTVFSSATVFGNLLPRIPLLALGYDHSWRLKHAPFAERGLDIISAVSFWPKPMGNMFIADVQAIKHIVWSRGRFPKPLSQYTILTFFGDNIVVSE</sequence>
<dbReference type="STRING" id="1314800.A0A1B7MEA4"/>
<keyword evidence="1" id="KW-0812">Transmembrane</keyword>
<dbReference type="AlphaFoldDB" id="A0A1B7MEA4"/>
<keyword evidence="1" id="KW-1133">Transmembrane helix</keyword>
<proteinExistence type="predicted"/>
<accession>A0A1B7MEA4</accession>
<protein>
    <recommendedName>
        <fullName evidence="4">Cytochrome P450</fullName>
    </recommendedName>
</protein>
<organism evidence="2 3">
    <name type="scientific">Rhizopogon vinicolor AM-OR11-026</name>
    <dbReference type="NCBI Taxonomy" id="1314800"/>
    <lineage>
        <taxon>Eukaryota</taxon>
        <taxon>Fungi</taxon>
        <taxon>Dikarya</taxon>
        <taxon>Basidiomycota</taxon>
        <taxon>Agaricomycotina</taxon>
        <taxon>Agaricomycetes</taxon>
        <taxon>Agaricomycetidae</taxon>
        <taxon>Boletales</taxon>
        <taxon>Suillineae</taxon>
        <taxon>Rhizopogonaceae</taxon>
        <taxon>Rhizopogon</taxon>
    </lineage>
</organism>
<dbReference type="Proteomes" id="UP000092154">
    <property type="component" value="Unassembled WGS sequence"/>
</dbReference>
<keyword evidence="1" id="KW-0472">Membrane</keyword>